<dbReference type="InterPro" id="IPR046673">
    <property type="entry name" value="ToxA_N"/>
</dbReference>
<keyword evidence="1" id="KW-0433">Leucine-rich repeat</keyword>
<name>A0A7K4EBT9_9PSED</name>
<dbReference type="PANTHER" id="PTHR48051:SF54">
    <property type="entry name" value="LEUCINE-RICH REPEAT-CONTAINING PROTEIN"/>
    <property type="match status" value="1"/>
</dbReference>
<comment type="caution">
    <text evidence="4">The sequence shown here is derived from an EMBL/GenBank/DDBJ whole genome shotgun (WGS) entry which is preliminary data.</text>
</comment>
<dbReference type="Pfam" id="PF20178">
    <property type="entry name" value="ToxA_N"/>
    <property type="match status" value="1"/>
</dbReference>
<dbReference type="Proteomes" id="UP000010448">
    <property type="component" value="Unassembled WGS sequence"/>
</dbReference>
<keyword evidence="5" id="KW-1185">Reference proteome</keyword>
<dbReference type="InterPro" id="IPR032675">
    <property type="entry name" value="LRR_dom_sf"/>
</dbReference>
<gene>
    <name evidence="4" type="ORF">CSV86_006245</name>
</gene>
<dbReference type="InterPro" id="IPR050216">
    <property type="entry name" value="LRR_domain-containing"/>
</dbReference>
<accession>A0A7K4EBT9</accession>
<keyword evidence="2" id="KW-0677">Repeat</keyword>
<dbReference type="EMBL" id="AMWJ02000001">
    <property type="protein sequence ID" value="NNJ14870.1"/>
    <property type="molecule type" value="Genomic_DNA"/>
</dbReference>
<reference evidence="4 5" key="1">
    <citation type="journal article" date="2013" name="Genome Announc.">
        <title>Genome Sequence of Naphthalene-Degrading Soil Bacterium Pseudomonas putida CSV86.</title>
        <authorList>
            <person name="Phale P.S."/>
            <person name="Paliwal V."/>
            <person name="Raju S.C."/>
            <person name="Modak A."/>
            <person name="Purohit H.J."/>
        </authorList>
    </citation>
    <scope>NUCLEOTIDE SEQUENCE [LARGE SCALE GENOMIC DNA]</scope>
    <source>
        <strain evidence="4 5">CSV86</strain>
    </source>
</reference>
<dbReference type="PANTHER" id="PTHR48051">
    <property type="match status" value="1"/>
</dbReference>
<evidence type="ECO:0000259" key="3">
    <source>
        <dbReference type="Pfam" id="PF20178"/>
    </source>
</evidence>
<organism evidence="4 5">
    <name type="scientific">Pseudomonas bharatica CSV86</name>
    <dbReference type="NCBI Taxonomy" id="1005395"/>
    <lineage>
        <taxon>Bacteria</taxon>
        <taxon>Pseudomonadati</taxon>
        <taxon>Pseudomonadota</taxon>
        <taxon>Gammaproteobacteria</taxon>
        <taxon>Pseudomonadales</taxon>
        <taxon>Pseudomonadaceae</taxon>
        <taxon>Pseudomonas</taxon>
        <taxon>Pseudomonas bharatica</taxon>
    </lineage>
</organism>
<dbReference type="Gene3D" id="3.80.10.10">
    <property type="entry name" value="Ribonuclease Inhibitor"/>
    <property type="match status" value="1"/>
</dbReference>
<dbReference type="AlphaFoldDB" id="A0A7K4EBT9"/>
<evidence type="ECO:0000313" key="4">
    <source>
        <dbReference type="EMBL" id="NNJ14870.1"/>
    </source>
</evidence>
<evidence type="ECO:0000256" key="2">
    <source>
        <dbReference type="ARBA" id="ARBA00022737"/>
    </source>
</evidence>
<proteinExistence type="predicted"/>
<evidence type="ECO:0000256" key="1">
    <source>
        <dbReference type="ARBA" id="ARBA00022614"/>
    </source>
</evidence>
<evidence type="ECO:0000313" key="5">
    <source>
        <dbReference type="Proteomes" id="UP000010448"/>
    </source>
</evidence>
<feature type="domain" description="Dermonecrotic toxin N-terminal" evidence="3">
    <location>
        <begin position="18"/>
        <end position="135"/>
    </location>
</feature>
<dbReference type="SUPFAM" id="SSF52058">
    <property type="entry name" value="L domain-like"/>
    <property type="match status" value="1"/>
</dbReference>
<dbReference type="GO" id="GO:0005737">
    <property type="term" value="C:cytoplasm"/>
    <property type="evidence" value="ECO:0007669"/>
    <property type="project" value="TreeGrafter"/>
</dbReference>
<protein>
    <submittedName>
        <fullName evidence="4">Leucine-rich repeat domain-containing protein</fullName>
    </submittedName>
</protein>
<sequence>MREVLEPEDPLQRQQIIKLLSDDKRAALAAHARCALLKGEIDADAEQLLLELANDRPASDASIGHLQLLGFDVHGALLLQASASHPKLAGQVLLYLANDPDRAIRQCVSLAALNDDLASCLRNADYAEFISRQLQRDDRLSFLGMLQSSLLAALPTLQVRSLATGPAPFEWLARQQIARIRSDAAQLLVPTAAIDQALHRQRMEALKSVGANVGSLLASFIPGIGELMLAGLIKDVLSETYEGVVDWSHGQRQEALDHLFGVVGNLAITALVGAGVGMVARQLKRSAFVDVLLPVVRSDGRRVLWSAQRSNHQAPLALQQPADADGLVRVQGRHWWRNGEQLLEVRRPTAEARWRIVHPSRRGAWTPELTGNGDGAWWQSGEDPLQWQGRAALLRRFGPRTDGLSPVACEQVAAICGHDEASLRGLLVERRPMPVELVQVLADFSLDARIADFFEQLDDGTPIDRLDAGLCAAARELQPASPTVDDERLAWTADAQALRPALFEQLARQTAPTLDATGLRVQQLFPGLPERFIEALLADTGELHAEQRLPLELQEKARQAMREVRVLQALEGLYLDSRCGSDTVRMVFSLFRSLPQWPRGLSFELRENSFDGPVIERVLPLAEAYEVRVLVGRDGQFRAYETGGAALGQASGSLFQALVDGLGAQQRAALGCNDATAMLILLRQQADIDRERLPGLLGISRPPVYFRAPQRLADGRRGYPLSGRGRPGSTTLTSMVRSLYPGFSELEARVWLEQIQQLDGDPMGALLRGQENLRNLDQALARWTQGAPLLARGARRRVADEIRRGWCRQTSSVTDMEGRIIGYRLDLARSLGGDLPELPEAVDFSHVLELNLSGARQGIAVNGFLRSFTRLRWLDLGHNTCERIPPALASMTELQELYLDGNQICMDDSSQATLSGLNRLEVLSLDRNPLGRSPDVSPLLRLRRLSLRGTGIAALPGGLVNRAFLELADLRGNQLEQLPEAFFSASARIRSATVLFDNPLHPEVRERLWGLARWTGRAWNRAPAMRSANSGWPACTMTSCASVPDNGRACAPSRVRQHSSA</sequence>